<dbReference type="Gene3D" id="3.40.50.2300">
    <property type="match status" value="2"/>
</dbReference>
<evidence type="ECO:0000256" key="10">
    <source>
        <dbReference type="ARBA" id="ARBA00023224"/>
    </source>
</evidence>
<evidence type="ECO:0000256" key="9">
    <source>
        <dbReference type="ARBA" id="ARBA00023180"/>
    </source>
</evidence>
<keyword evidence="5 13" id="KW-1133">Transmembrane helix</keyword>
<keyword evidence="6" id="KW-0297">G-protein coupled receptor</keyword>
<dbReference type="InterPro" id="IPR017978">
    <property type="entry name" value="GPCR_3_C"/>
</dbReference>
<dbReference type="InterPro" id="IPR038550">
    <property type="entry name" value="GPCR_3_9-Cys_sf"/>
</dbReference>
<organism evidence="15 16">
    <name type="scientific">Liparis tanakae</name>
    <name type="common">Tanaka's snailfish</name>
    <dbReference type="NCBI Taxonomy" id="230148"/>
    <lineage>
        <taxon>Eukaryota</taxon>
        <taxon>Metazoa</taxon>
        <taxon>Chordata</taxon>
        <taxon>Craniata</taxon>
        <taxon>Vertebrata</taxon>
        <taxon>Euteleostomi</taxon>
        <taxon>Actinopterygii</taxon>
        <taxon>Neopterygii</taxon>
        <taxon>Teleostei</taxon>
        <taxon>Neoteleostei</taxon>
        <taxon>Acanthomorphata</taxon>
        <taxon>Eupercaria</taxon>
        <taxon>Perciformes</taxon>
        <taxon>Cottioidei</taxon>
        <taxon>Cottales</taxon>
        <taxon>Liparidae</taxon>
        <taxon>Liparis</taxon>
    </lineage>
</organism>
<evidence type="ECO:0000256" key="7">
    <source>
        <dbReference type="ARBA" id="ARBA00023136"/>
    </source>
</evidence>
<dbReference type="PANTHER" id="PTHR24061">
    <property type="entry name" value="CALCIUM-SENSING RECEPTOR-RELATED"/>
    <property type="match status" value="1"/>
</dbReference>
<evidence type="ECO:0000256" key="8">
    <source>
        <dbReference type="ARBA" id="ARBA00023170"/>
    </source>
</evidence>
<evidence type="ECO:0000313" key="15">
    <source>
        <dbReference type="EMBL" id="TNN66224.1"/>
    </source>
</evidence>
<evidence type="ECO:0000256" key="3">
    <source>
        <dbReference type="ARBA" id="ARBA00022692"/>
    </source>
</evidence>
<feature type="transmembrane region" description="Helical" evidence="13">
    <location>
        <begin position="613"/>
        <end position="632"/>
    </location>
</feature>
<evidence type="ECO:0000256" key="5">
    <source>
        <dbReference type="ARBA" id="ARBA00022989"/>
    </source>
</evidence>
<dbReference type="OrthoDB" id="5984008at2759"/>
<keyword evidence="3 13" id="KW-0812">Transmembrane</keyword>
<feature type="transmembrane region" description="Helical" evidence="13">
    <location>
        <begin position="548"/>
        <end position="567"/>
    </location>
</feature>
<dbReference type="InterPro" id="IPR001828">
    <property type="entry name" value="ANF_lig-bd_rcpt"/>
</dbReference>
<dbReference type="PANTHER" id="PTHR24061:SF435">
    <property type="entry name" value="TASTE RECEPTOR TYPE 1 MEMBER 3"/>
    <property type="match status" value="1"/>
</dbReference>
<evidence type="ECO:0000256" key="13">
    <source>
        <dbReference type="SAM" id="Phobius"/>
    </source>
</evidence>
<gene>
    <name evidence="15" type="primary">Tas1r3</name>
    <name evidence="15" type="ORF">EYF80_023563</name>
</gene>
<dbReference type="SUPFAM" id="SSF53822">
    <property type="entry name" value="Periplasmic binding protein-like I"/>
    <property type="match status" value="1"/>
</dbReference>
<comment type="subcellular location">
    <subcellularLocation>
        <location evidence="1">Cell membrane</location>
        <topology evidence="1">Multi-pass membrane protein</topology>
    </subcellularLocation>
</comment>
<dbReference type="PRINTS" id="PR00248">
    <property type="entry name" value="GPCRMGR"/>
</dbReference>
<protein>
    <recommendedName>
        <fullName evidence="12">Taste receptor type 1 member 3</fullName>
    </recommendedName>
</protein>
<dbReference type="FunFam" id="2.10.50.30:FF:000004">
    <property type="entry name" value="Taste receptor type 1 member 3-like protein"/>
    <property type="match status" value="1"/>
</dbReference>
<keyword evidence="10" id="KW-0807">Transducer</keyword>
<dbReference type="InterPro" id="IPR000068">
    <property type="entry name" value="GPCR_3_Ca_sens_rcpt-rel"/>
</dbReference>
<evidence type="ECO:0000256" key="4">
    <source>
        <dbReference type="ARBA" id="ARBA00022729"/>
    </source>
</evidence>
<evidence type="ECO:0000256" key="6">
    <source>
        <dbReference type="ARBA" id="ARBA00023040"/>
    </source>
</evidence>
<evidence type="ECO:0000256" key="2">
    <source>
        <dbReference type="ARBA" id="ARBA00022475"/>
    </source>
</evidence>
<comment type="similarity">
    <text evidence="11">Belongs to the G-protein coupled receptor 3 family. TAS1R subfamily.</text>
</comment>
<name>A0A4Z2HMP6_9TELE</name>
<sequence>MGGRGLEHLPGVCGGLLHSYTESLWNEGTTWSSSAGLGVDGSTLLDKERWEGRDFFGGSKSAREPPQTKHCKGLWSLRACGRMCCLNPEAEHGGASRPLTAAFTTGATVKGVFNKAKGLQSNPEPCPISKCSPVIMRAITNISSNLSQRREPNNISCESLDEFGLGLALVMKYAVDEINANQMILPGIKLGYEIYDTCRQSAVVVKPTMSFLTAKSNKALHVQCDYTNYETSISAVIGPLSSEMVSVIGKLLGFFLMPQVSFGATSDKFSNKLLYPSFFRTVPSDKWQVDAMVFLLKEFHWNWVAVVGSEEEYGQQAVQDFSKTAEHMAVIRRNVTAVWIGSTSWIISARLTALPNIQTVGTIIGFMDKTQDLNLLTAYTEELFTKLSEERANTTPPAQRSPGVRVNPCPQCWNLSPANLSLVTGSGVKHTSFNVYAAIYSVAQALHNLLGCNSTACEQGPKTKILPWKVPESTCSGACGKGQVRRVKGFHSCCFDCIDCLPGTYRANEDDIQCTECPERKWSSTRSNNCTEPTFFFLSWDTPEALEITLAVVVLLVCQISVGVMFLKHWRTPLVSASGGALGFVALLSLMGASLSLLLFLGQPGDVVCRMQLPLTSIFQTVVLSIMTSMSLQVRNAG</sequence>
<dbReference type="GO" id="GO:0050917">
    <property type="term" value="P:sensory perception of umami taste"/>
    <property type="evidence" value="ECO:0007669"/>
    <property type="project" value="TreeGrafter"/>
</dbReference>
<keyword evidence="8 15" id="KW-0675">Receptor</keyword>
<dbReference type="Gene3D" id="2.10.50.30">
    <property type="entry name" value="GPCR, family 3, nine cysteines domain"/>
    <property type="match status" value="1"/>
</dbReference>
<evidence type="ECO:0000256" key="12">
    <source>
        <dbReference type="ARBA" id="ARBA00040705"/>
    </source>
</evidence>
<keyword evidence="2" id="KW-1003">Cell membrane</keyword>
<feature type="transmembrane region" description="Helical" evidence="13">
    <location>
        <begin position="579"/>
        <end position="601"/>
    </location>
</feature>
<dbReference type="AlphaFoldDB" id="A0A4Z2HMP6"/>
<dbReference type="PROSITE" id="PS50259">
    <property type="entry name" value="G_PROTEIN_RECEP_F3_4"/>
    <property type="match status" value="1"/>
</dbReference>
<dbReference type="InterPro" id="IPR028082">
    <property type="entry name" value="Peripla_BP_I"/>
</dbReference>
<proteinExistence type="inferred from homology"/>
<evidence type="ECO:0000313" key="16">
    <source>
        <dbReference type="Proteomes" id="UP000314294"/>
    </source>
</evidence>
<comment type="caution">
    <text evidence="15">The sequence shown here is derived from an EMBL/GenBank/DDBJ whole genome shotgun (WGS) entry which is preliminary data.</text>
</comment>
<dbReference type="EMBL" id="SRLO01000223">
    <property type="protein sequence ID" value="TNN66224.1"/>
    <property type="molecule type" value="Genomic_DNA"/>
</dbReference>
<reference evidence="15 16" key="1">
    <citation type="submission" date="2019-03" db="EMBL/GenBank/DDBJ databases">
        <title>First draft genome of Liparis tanakae, snailfish: a comprehensive survey of snailfish specific genes.</title>
        <authorList>
            <person name="Kim W."/>
            <person name="Song I."/>
            <person name="Jeong J.-H."/>
            <person name="Kim D."/>
            <person name="Kim S."/>
            <person name="Ryu S."/>
            <person name="Song J.Y."/>
            <person name="Lee S.K."/>
        </authorList>
    </citation>
    <scope>NUCLEOTIDE SEQUENCE [LARGE SCALE GENOMIC DNA]</scope>
    <source>
        <tissue evidence="15">Muscle</tissue>
    </source>
</reference>
<dbReference type="Proteomes" id="UP000314294">
    <property type="component" value="Unassembled WGS sequence"/>
</dbReference>
<dbReference type="GO" id="GO:0004930">
    <property type="term" value="F:G protein-coupled receptor activity"/>
    <property type="evidence" value="ECO:0007669"/>
    <property type="project" value="UniProtKB-KW"/>
</dbReference>
<evidence type="ECO:0000256" key="11">
    <source>
        <dbReference type="ARBA" id="ARBA00038492"/>
    </source>
</evidence>
<evidence type="ECO:0000256" key="1">
    <source>
        <dbReference type="ARBA" id="ARBA00004651"/>
    </source>
</evidence>
<keyword evidence="16" id="KW-1185">Reference proteome</keyword>
<dbReference type="InterPro" id="IPR011500">
    <property type="entry name" value="GPCR_3_9-Cys_dom"/>
</dbReference>
<keyword evidence="4" id="KW-0732">Signal</keyword>
<feature type="domain" description="G-protein coupled receptors family 3 profile" evidence="14">
    <location>
        <begin position="544"/>
        <end position="638"/>
    </location>
</feature>
<dbReference type="Pfam" id="PF01094">
    <property type="entry name" value="ANF_receptor"/>
    <property type="match status" value="1"/>
</dbReference>
<accession>A0A4Z2HMP6</accession>
<evidence type="ECO:0000259" key="14">
    <source>
        <dbReference type="PROSITE" id="PS50259"/>
    </source>
</evidence>
<dbReference type="GO" id="GO:0005886">
    <property type="term" value="C:plasma membrane"/>
    <property type="evidence" value="ECO:0007669"/>
    <property type="project" value="UniProtKB-SubCell"/>
</dbReference>
<dbReference type="GO" id="GO:0050916">
    <property type="term" value="P:sensory perception of sweet taste"/>
    <property type="evidence" value="ECO:0007669"/>
    <property type="project" value="TreeGrafter"/>
</dbReference>
<keyword evidence="7 13" id="KW-0472">Membrane</keyword>
<dbReference type="InterPro" id="IPR000337">
    <property type="entry name" value="GPCR_3"/>
</dbReference>
<dbReference type="Pfam" id="PF07562">
    <property type="entry name" value="NCD3G"/>
    <property type="match status" value="1"/>
</dbReference>
<keyword evidence="9" id="KW-0325">Glycoprotein</keyword>
<dbReference type="Pfam" id="PF00003">
    <property type="entry name" value="7tm_3"/>
    <property type="match status" value="1"/>
</dbReference>